<proteinExistence type="predicted"/>
<comment type="caution">
    <text evidence="2">The sequence shown here is derived from an EMBL/GenBank/DDBJ whole genome shotgun (WGS) entry which is preliminary data.</text>
</comment>
<feature type="compositionally biased region" description="Polar residues" evidence="1">
    <location>
        <begin position="40"/>
        <end position="49"/>
    </location>
</feature>
<protein>
    <submittedName>
        <fullName evidence="2">Uncharacterized protein</fullName>
    </submittedName>
</protein>
<accession>A0ABN9H4W0</accession>
<feature type="region of interest" description="Disordered" evidence="1">
    <location>
        <begin position="40"/>
        <end position="77"/>
    </location>
</feature>
<evidence type="ECO:0000313" key="2">
    <source>
        <dbReference type="EMBL" id="CAI9615712.1"/>
    </source>
</evidence>
<organism evidence="2 3">
    <name type="scientific">Staurois parvus</name>
    <dbReference type="NCBI Taxonomy" id="386267"/>
    <lineage>
        <taxon>Eukaryota</taxon>
        <taxon>Metazoa</taxon>
        <taxon>Chordata</taxon>
        <taxon>Craniata</taxon>
        <taxon>Vertebrata</taxon>
        <taxon>Euteleostomi</taxon>
        <taxon>Amphibia</taxon>
        <taxon>Batrachia</taxon>
        <taxon>Anura</taxon>
        <taxon>Neobatrachia</taxon>
        <taxon>Ranoidea</taxon>
        <taxon>Ranidae</taxon>
        <taxon>Staurois</taxon>
    </lineage>
</organism>
<evidence type="ECO:0000256" key="1">
    <source>
        <dbReference type="SAM" id="MobiDB-lite"/>
    </source>
</evidence>
<feature type="compositionally biased region" description="Polar residues" evidence="1">
    <location>
        <begin position="62"/>
        <end position="77"/>
    </location>
</feature>
<gene>
    <name evidence="2" type="ORF">SPARVUS_LOCUS15281173</name>
</gene>
<reference evidence="2" key="1">
    <citation type="submission" date="2023-05" db="EMBL/GenBank/DDBJ databases">
        <authorList>
            <person name="Stuckert A."/>
        </authorList>
    </citation>
    <scope>NUCLEOTIDE SEQUENCE</scope>
</reference>
<dbReference type="EMBL" id="CATNWA010019922">
    <property type="protein sequence ID" value="CAI9615712.1"/>
    <property type="molecule type" value="Genomic_DNA"/>
</dbReference>
<dbReference type="Proteomes" id="UP001162483">
    <property type="component" value="Unassembled WGS sequence"/>
</dbReference>
<keyword evidence="3" id="KW-1185">Reference proteome</keyword>
<name>A0ABN9H4W0_9NEOB</name>
<evidence type="ECO:0000313" key="3">
    <source>
        <dbReference type="Proteomes" id="UP001162483"/>
    </source>
</evidence>
<sequence>MQTASANICEKMAISPSMKCPCTKYSRSTISGIITKWKQLGTTATQPQSDRPHKMKERGHAETQSAQKLTTICRVNS</sequence>